<dbReference type="InterPro" id="IPR016187">
    <property type="entry name" value="CTDL_fold"/>
</dbReference>
<dbReference type="AlphaFoldDB" id="A0A6P8J6U8"/>
<dbReference type="Proteomes" id="UP000515162">
    <property type="component" value="Chromosome 2L"/>
</dbReference>
<dbReference type="InterPro" id="IPR001304">
    <property type="entry name" value="C-type_lectin-like"/>
</dbReference>
<dbReference type="GeneID" id="117135278"/>
<evidence type="ECO:0000259" key="1">
    <source>
        <dbReference type="PROSITE" id="PS50041"/>
    </source>
</evidence>
<dbReference type="Pfam" id="PF00059">
    <property type="entry name" value="Lectin_C"/>
    <property type="match status" value="1"/>
</dbReference>
<proteinExistence type="predicted"/>
<gene>
    <name evidence="3" type="primary">LOC117135278</name>
</gene>
<accession>A0A6P8J6U8</accession>
<dbReference type="CDD" id="cd00037">
    <property type="entry name" value="CLECT"/>
    <property type="match status" value="1"/>
</dbReference>
<dbReference type="PANTHER" id="PTHR22803">
    <property type="entry name" value="MANNOSE, PHOSPHOLIPASE, LECTIN RECEPTOR RELATED"/>
    <property type="match status" value="1"/>
</dbReference>
<reference evidence="3" key="1">
    <citation type="submission" date="2025-08" db="UniProtKB">
        <authorList>
            <consortium name="RefSeq"/>
        </authorList>
    </citation>
    <scope>IDENTIFICATION</scope>
    <source>
        <strain evidence="3">Mau12</strain>
        <tissue evidence="3">Whole Body</tissue>
    </source>
</reference>
<dbReference type="SMART" id="SM00034">
    <property type="entry name" value="CLECT"/>
    <property type="match status" value="1"/>
</dbReference>
<name>A0A6P8J6U8_DROMA</name>
<evidence type="ECO:0000313" key="2">
    <source>
        <dbReference type="Proteomes" id="UP000515162"/>
    </source>
</evidence>
<protein>
    <submittedName>
        <fullName evidence="3">C-type lectin 37Db</fullName>
    </submittedName>
</protein>
<dbReference type="SUPFAM" id="SSF56436">
    <property type="entry name" value="C-type lectin-like"/>
    <property type="match status" value="1"/>
</dbReference>
<feature type="domain" description="C-type lectin" evidence="1">
    <location>
        <begin position="86"/>
        <end position="204"/>
    </location>
</feature>
<dbReference type="InterPro" id="IPR050111">
    <property type="entry name" value="C-type_lectin/snaclec_domain"/>
</dbReference>
<keyword evidence="2" id="KW-1185">Reference proteome</keyword>
<dbReference type="RefSeq" id="XP_033151337.1">
    <property type="nucleotide sequence ID" value="XM_033295446.1"/>
</dbReference>
<sequence length="206" mass="23063">MMNVPIYCSTMSHIVSDIKVLTISQQLLKGAISHVCLTSSSDFRTLSQLRTEARGMMIKLLLLFLACWSALPLEASPLGNRYNLEIGGKQYYISLAKTNWFEASNHCRQNGGFLLNLESREELELLSPHLHPAYSYWLSINDLGDRGAYVSEATGLEAPFLNWSAGEPDNSSGQWDRCVELWLSTSSFQMNALPCYSPVAFICQLN</sequence>
<evidence type="ECO:0000313" key="3">
    <source>
        <dbReference type="RefSeq" id="XP_033151337.1"/>
    </source>
</evidence>
<dbReference type="PROSITE" id="PS50041">
    <property type="entry name" value="C_TYPE_LECTIN_2"/>
    <property type="match status" value="1"/>
</dbReference>
<dbReference type="Gene3D" id="3.10.100.10">
    <property type="entry name" value="Mannose-Binding Protein A, subunit A"/>
    <property type="match status" value="1"/>
</dbReference>
<organism evidence="2 3">
    <name type="scientific">Drosophila mauritiana</name>
    <name type="common">Fruit fly</name>
    <dbReference type="NCBI Taxonomy" id="7226"/>
    <lineage>
        <taxon>Eukaryota</taxon>
        <taxon>Metazoa</taxon>
        <taxon>Ecdysozoa</taxon>
        <taxon>Arthropoda</taxon>
        <taxon>Hexapoda</taxon>
        <taxon>Insecta</taxon>
        <taxon>Pterygota</taxon>
        <taxon>Neoptera</taxon>
        <taxon>Endopterygota</taxon>
        <taxon>Diptera</taxon>
        <taxon>Brachycera</taxon>
        <taxon>Muscomorpha</taxon>
        <taxon>Ephydroidea</taxon>
        <taxon>Drosophilidae</taxon>
        <taxon>Drosophila</taxon>
        <taxon>Sophophora</taxon>
    </lineage>
</organism>
<dbReference type="InterPro" id="IPR016186">
    <property type="entry name" value="C-type_lectin-like/link_sf"/>
</dbReference>